<keyword evidence="1" id="KW-0472">Membrane</keyword>
<name>A0A1J5SBZ4_9ZZZZ</name>
<evidence type="ECO:0008006" key="3">
    <source>
        <dbReference type="Google" id="ProtNLM"/>
    </source>
</evidence>
<evidence type="ECO:0000313" key="2">
    <source>
        <dbReference type="EMBL" id="OIR01568.1"/>
    </source>
</evidence>
<comment type="caution">
    <text evidence="2">The sequence shown here is derived from an EMBL/GenBank/DDBJ whole genome shotgun (WGS) entry which is preliminary data.</text>
</comment>
<gene>
    <name evidence="2" type="ORF">GALL_162790</name>
</gene>
<reference evidence="2" key="1">
    <citation type="submission" date="2016-10" db="EMBL/GenBank/DDBJ databases">
        <title>Sequence of Gallionella enrichment culture.</title>
        <authorList>
            <person name="Poehlein A."/>
            <person name="Muehling M."/>
            <person name="Daniel R."/>
        </authorList>
    </citation>
    <scope>NUCLEOTIDE SEQUENCE</scope>
</reference>
<dbReference type="InterPro" id="IPR019201">
    <property type="entry name" value="DUF2065"/>
</dbReference>
<dbReference type="AlphaFoldDB" id="A0A1J5SBZ4"/>
<feature type="transmembrane region" description="Helical" evidence="1">
    <location>
        <begin position="6"/>
        <end position="23"/>
    </location>
</feature>
<organism evidence="2">
    <name type="scientific">mine drainage metagenome</name>
    <dbReference type="NCBI Taxonomy" id="410659"/>
    <lineage>
        <taxon>unclassified sequences</taxon>
        <taxon>metagenomes</taxon>
        <taxon>ecological metagenomes</taxon>
    </lineage>
</organism>
<keyword evidence="1" id="KW-1133">Transmembrane helix</keyword>
<dbReference type="EMBL" id="MLJW01000082">
    <property type="protein sequence ID" value="OIR01568.1"/>
    <property type="molecule type" value="Genomic_DNA"/>
</dbReference>
<dbReference type="PANTHER" id="PTHR38602">
    <property type="entry name" value="INNER MEMBRANE PROTEIN-RELATED"/>
    <property type="match status" value="1"/>
</dbReference>
<sequence length="61" mass="7023">MGNYWLAALGLMLVLEGIMPFLFPSSWRETLRKVSQFQDGQARFIGLTLMLCGVLLIYWVK</sequence>
<dbReference type="Pfam" id="PF09838">
    <property type="entry name" value="DUF2065"/>
    <property type="match status" value="1"/>
</dbReference>
<evidence type="ECO:0000256" key="1">
    <source>
        <dbReference type="SAM" id="Phobius"/>
    </source>
</evidence>
<accession>A0A1J5SBZ4</accession>
<dbReference type="PANTHER" id="PTHR38602:SF1">
    <property type="entry name" value="INNER MEMBRANE PROTEIN"/>
    <property type="match status" value="1"/>
</dbReference>
<keyword evidence="1" id="KW-0812">Transmembrane</keyword>
<feature type="transmembrane region" description="Helical" evidence="1">
    <location>
        <begin position="44"/>
        <end position="60"/>
    </location>
</feature>
<protein>
    <recommendedName>
        <fullName evidence="3">DUF2065 domain-containing protein</fullName>
    </recommendedName>
</protein>
<proteinExistence type="predicted"/>